<sequence>MPSSPSSSFKRSSSSLSPTTTSRFCLDTTSRIHTHHTRTTRPPSVPLGHPSPAGLGESAMAAGSGKGFQALRLSPLPQVDGGLTLVSRSATLRAWPPPGQRLTVATLFASPARRLLPRDEAASRAKQPPAKPRCRS</sequence>
<name>A0A9P5GTC9_9HYPO</name>
<keyword evidence="3" id="KW-1185">Reference proteome</keyword>
<gene>
    <name evidence="2" type="ORF">G7Z17_g13559</name>
</gene>
<comment type="caution">
    <text evidence="2">The sequence shown here is derived from an EMBL/GenBank/DDBJ whole genome shotgun (WGS) entry which is preliminary data.</text>
</comment>
<dbReference type="EMBL" id="JAANBB010000849">
    <property type="protein sequence ID" value="KAF7533135.1"/>
    <property type="molecule type" value="Genomic_DNA"/>
</dbReference>
<dbReference type="Proteomes" id="UP000722485">
    <property type="component" value="Unassembled WGS sequence"/>
</dbReference>
<dbReference type="OrthoDB" id="10592380at2759"/>
<feature type="region of interest" description="Disordered" evidence="1">
    <location>
        <begin position="115"/>
        <end position="136"/>
    </location>
</feature>
<evidence type="ECO:0000313" key="3">
    <source>
        <dbReference type="Proteomes" id="UP000722485"/>
    </source>
</evidence>
<organism evidence="2 3">
    <name type="scientific">Cylindrodendrum hubeiense</name>
    <dbReference type="NCBI Taxonomy" id="595255"/>
    <lineage>
        <taxon>Eukaryota</taxon>
        <taxon>Fungi</taxon>
        <taxon>Dikarya</taxon>
        <taxon>Ascomycota</taxon>
        <taxon>Pezizomycotina</taxon>
        <taxon>Sordariomycetes</taxon>
        <taxon>Hypocreomycetidae</taxon>
        <taxon>Hypocreales</taxon>
        <taxon>Nectriaceae</taxon>
        <taxon>Cylindrodendrum</taxon>
    </lineage>
</organism>
<reference evidence="2" key="1">
    <citation type="submission" date="2020-03" db="EMBL/GenBank/DDBJ databases">
        <title>Draft Genome Sequence of Cylindrodendrum hubeiense.</title>
        <authorList>
            <person name="Buettner E."/>
            <person name="Kellner H."/>
        </authorList>
    </citation>
    <scope>NUCLEOTIDE SEQUENCE</scope>
    <source>
        <strain evidence="2">IHI 201604</strain>
    </source>
</reference>
<protein>
    <submittedName>
        <fullName evidence="2">Uncharacterized protein</fullName>
    </submittedName>
</protein>
<feature type="compositionally biased region" description="Low complexity" evidence="1">
    <location>
        <begin position="1"/>
        <end position="22"/>
    </location>
</feature>
<accession>A0A9P5GTC9</accession>
<feature type="region of interest" description="Disordered" evidence="1">
    <location>
        <begin position="1"/>
        <end position="61"/>
    </location>
</feature>
<proteinExistence type="predicted"/>
<dbReference type="AlphaFoldDB" id="A0A9P5GTC9"/>
<evidence type="ECO:0000313" key="2">
    <source>
        <dbReference type="EMBL" id="KAF7533135.1"/>
    </source>
</evidence>
<evidence type="ECO:0000256" key="1">
    <source>
        <dbReference type="SAM" id="MobiDB-lite"/>
    </source>
</evidence>